<organism evidence="3 4">
    <name type="scientific">Pulveribacter suum</name>
    <dbReference type="NCBI Taxonomy" id="2116657"/>
    <lineage>
        <taxon>Bacteria</taxon>
        <taxon>Pseudomonadati</taxon>
        <taxon>Pseudomonadota</taxon>
        <taxon>Betaproteobacteria</taxon>
        <taxon>Burkholderiales</taxon>
        <taxon>Comamonadaceae</taxon>
        <taxon>Pulveribacter</taxon>
    </lineage>
</organism>
<dbReference type="EMBL" id="CP027792">
    <property type="protein sequence ID" value="AVP58090.1"/>
    <property type="molecule type" value="Genomic_DNA"/>
</dbReference>
<keyword evidence="2" id="KW-0472">Membrane</keyword>
<feature type="region of interest" description="Disordered" evidence="1">
    <location>
        <begin position="49"/>
        <end position="70"/>
    </location>
</feature>
<dbReference type="KEGG" id="melm:C7H73_10725"/>
<evidence type="ECO:0000313" key="3">
    <source>
        <dbReference type="EMBL" id="AVP58090.1"/>
    </source>
</evidence>
<keyword evidence="2" id="KW-0812">Transmembrane</keyword>
<evidence type="ECO:0000256" key="1">
    <source>
        <dbReference type="SAM" id="MobiDB-lite"/>
    </source>
</evidence>
<dbReference type="Pfam" id="PF11219">
    <property type="entry name" value="DUF3014"/>
    <property type="match status" value="1"/>
</dbReference>
<dbReference type="Proteomes" id="UP000241829">
    <property type="component" value="Chromosome"/>
</dbReference>
<name>A0A2P1NM34_9BURK</name>
<dbReference type="AlphaFoldDB" id="A0A2P1NM34"/>
<protein>
    <submittedName>
        <fullName evidence="3">DUF3014 domain-containing protein</fullName>
    </submittedName>
</protein>
<dbReference type="RefSeq" id="WP_106846643.1">
    <property type="nucleotide sequence ID" value="NZ_CP027792.1"/>
</dbReference>
<gene>
    <name evidence="3" type="ORF">C7H73_10725</name>
</gene>
<reference evidence="4" key="1">
    <citation type="submission" date="2018-03" db="EMBL/GenBank/DDBJ databases">
        <title>Genome sequencing of Melaminivora sp. strain SC2-7.</title>
        <authorList>
            <person name="Kim S.-J."/>
            <person name="Heo J."/>
            <person name="Ahn J.-H."/>
            <person name="Kwon S.-W."/>
        </authorList>
    </citation>
    <scope>NUCLEOTIDE SEQUENCE [LARGE SCALE GENOMIC DNA]</scope>
    <source>
        <strain evidence="4">SC2-7</strain>
    </source>
</reference>
<keyword evidence="4" id="KW-1185">Reference proteome</keyword>
<sequence length="297" mass="31331">MPQRARSGPPQAPPPPSGAARLMAALLVLAALAGAVWWLWLRPAEVPAPAPQAGAPAPAAAPAEPVASAPAEPALHHPVDALGEADTQLPPLAQSDAAVRQALEGLLGAQQAAAWLQLDGFVHRAVATVDNLARPQASARLWPVQPAPGRFAVDGPADAQTQTIAADNAGRYRAFVALAESVPLDAAVTLYARLYPLLQSAYEELGYPGRYFNDRLVAVLDHLLATPEAAQPLAVQLTRVEGEVASTRPWVRYEFADPKLQALSSGQKMLLRMGPDNARRLKAVMTALRARVATGVR</sequence>
<evidence type="ECO:0000313" key="4">
    <source>
        <dbReference type="Proteomes" id="UP000241829"/>
    </source>
</evidence>
<dbReference type="InterPro" id="IPR021382">
    <property type="entry name" value="DUF3014"/>
</dbReference>
<accession>A0A2P1NM34</accession>
<proteinExistence type="predicted"/>
<feature type="transmembrane region" description="Helical" evidence="2">
    <location>
        <begin position="20"/>
        <end position="40"/>
    </location>
</feature>
<dbReference type="OrthoDB" id="5502479at2"/>
<evidence type="ECO:0000256" key="2">
    <source>
        <dbReference type="SAM" id="Phobius"/>
    </source>
</evidence>
<keyword evidence="2" id="KW-1133">Transmembrane helix</keyword>